<name>A0A9N8YTM2_9GLOM</name>
<dbReference type="Proteomes" id="UP000789396">
    <property type="component" value="Unassembled WGS sequence"/>
</dbReference>
<dbReference type="OrthoDB" id="2445433at2759"/>
<keyword evidence="2" id="KW-1185">Reference proteome</keyword>
<reference evidence="1" key="1">
    <citation type="submission" date="2021-06" db="EMBL/GenBank/DDBJ databases">
        <authorList>
            <person name="Kallberg Y."/>
            <person name="Tangrot J."/>
            <person name="Rosling A."/>
        </authorList>
    </citation>
    <scope>NUCLEOTIDE SEQUENCE</scope>
    <source>
        <strain evidence="1">IN212</strain>
    </source>
</reference>
<dbReference type="AlphaFoldDB" id="A0A9N8YTM2"/>
<gene>
    <name evidence="1" type="ORF">RFULGI_LOCUS83</name>
</gene>
<organism evidence="1 2">
    <name type="scientific">Racocetra fulgida</name>
    <dbReference type="NCBI Taxonomy" id="60492"/>
    <lineage>
        <taxon>Eukaryota</taxon>
        <taxon>Fungi</taxon>
        <taxon>Fungi incertae sedis</taxon>
        <taxon>Mucoromycota</taxon>
        <taxon>Glomeromycotina</taxon>
        <taxon>Glomeromycetes</taxon>
        <taxon>Diversisporales</taxon>
        <taxon>Gigasporaceae</taxon>
        <taxon>Racocetra</taxon>
    </lineage>
</organism>
<evidence type="ECO:0000313" key="2">
    <source>
        <dbReference type="Proteomes" id="UP000789396"/>
    </source>
</evidence>
<protein>
    <submittedName>
        <fullName evidence="1">19218_t:CDS:1</fullName>
    </submittedName>
</protein>
<sequence length="294" mass="34032">MFDNLDNLGKFFVKIEDLSNELVLNYADKIFKKYRNTEQYLIFEKAQNRPEVKVFVLEANLYQLSIPNTEIRLIGDLKRNYFHTKEKPYNDLFSVLFIDFDHSLHKNIGKLRAKQADLIYKNMKFPENKLTYLAFGIVAELNEKRLDYVEKPIKKSSSNQSQIKQAYELVTKDLLVNLKKAKDGAIIKIGESKPEPLGLMKMVGQSLPFLPLLFEQFTGQKIPQMGGTMFEIQMTLQQILANQQALNQRLSSLENNAVQQFTALNQQVQSIKSVRLSHSKETKAIDYNLQSEQQ</sequence>
<dbReference type="EMBL" id="CAJVPZ010000004">
    <property type="protein sequence ID" value="CAG8448333.1"/>
    <property type="molecule type" value="Genomic_DNA"/>
</dbReference>
<accession>A0A9N8YTM2</accession>
<comment type="caution">
    <text evidence="1">The sequence shown here is derived from an EMBL/GenBank/DDBJ whole genome shotgun (WGS) entry which is preliminary data.</text>
</comment>
<evidence type="ECO:0000313" key="1">
    <source>
        <dbReference type="EMBL" id="CAG8448333.1"/>
    </source>
</evidence>
<proteinExistence type="predicted"/>